<dbReference type="AlphaFoldDB" id="H0UQM1"/>
<evidence type="ECO:0000313" key="1">
    <source>
        <dbReference type="EMBL" id="EHM10785.1"/>
    </source>
</evidence>
<dbReference type="GO" id="GO:0016841">
    <property type="term" value="F:ammonia-lyase activity"/>
    <property type="evidence" value="ECO:0007669"/>
    <property type="project" value="UniProtKB-ARBA"/>
</dbReference>
<dbReference type="OrthoDB" id="9806955at2"/>
<dbReference type="HOGENOM" id="CLU_014801_4_2_0"/>
<dbReference type="InterPro" id="IPR008948">
    <property type="entry name" value="L-Aspartase-like"/>
</dbReference>
<dbReference type="Gene3D" id="1.10.275.10">
    <property type="entry name" value="Fumarase/aspartase (N-terminal domain)"/>
    <property type="match status" value="1"/>
</dbReference>
<keyword evidence="1" id="KW-0456">Lyase</keyword>
<dbReference type="eggNOG" id="COG2986">
    <property type="taxonomic scope" value="Bacteria"/>
</dbReference>
<organism evidence="1 2">
    <name type="scientific">Thermanaerovibrio velox DSM 12556</name>
    <dbReference type="NCBI Taxonomy" id="926567"/>
    <lineage>
        <taxon>Bacteria</taxon>
        <taxon>Thermotogati</taxon>
        <taxon>Synergistota</taxon>
        <taxon>Synergistia</taxon>
        <taxon>Synergistales</taxon>
        <taxon>Synergistaceae</taxon>
        <taxon>Thermanaerovibrio</taxon>
    </lineage>
</organism>
<sequence length="502" mass="54007">MTVTLGEGPIGVEQVVAAAFGEPVSVSGEALARCRAVWKALMDIADRGNPKVYGLNTGVGINKDQTVTRESYGVYNLNMLKVHCVGLSPYASAEEARGTMFLKLHHLAMGYTGITPGYVELLREMLNRGIYPAIPLRGSVGEADITSLSHLGLVMAGEGFVMDTQGLRPAGEALREAGLQPIKPGPKDGLGLVTSNALGEALGCLALHRAKSLMDLADLSYAMTLEGFHGNLSPLDERALALHPSKGVKVTASNARRFLTGSYLEGGAKSLQDPLSIRCSPMVHGAVRDALNAAEEALTGYINTPDDNPLAFEDGTVIPCALFEPLGWVLEFEKLKAALCHLSQTVARRTLRLGSDRFTGLPRFLNPCTSMCHAFGVIQKTVSYLQAENRHLSNPCSFDVESLSEDQEDRGCNTPMVMDHLKRMLDNLEVMLAIEILHGAQAMDMRGASYGRGTSRALGKLRERVPFMDEDRDLSLDVARAVEAVRSGELIEAARSPWGCGG</sequence>
<dbReference type="SUPFAM" id="SSF48557">
    <property type="entry name" value="L-aspartase-like"/>
    <property type="match status" value="1"/>
</dbReference>
<dbReference type="EMBL" id="CM001377">
    <property type="protein sequence ID" value="EHM10785.1"/>
    <property type="molecule type" value="Genomic_DNA"/>
</dbReference>
<reference evidence="1 2" key="1">
    <citation type="submission" date="2011-10" db="EMBL/GenBank/DDBJ databases">
        <title>The Noncontiguous Finished genome of Thermanaerovibrio velox DSM 12556.</title>
        <authorList>
            <consortium name="US DOE Joint Genome Institute (JGI-PGF)"/>
            <person name="Lucas S."/>
            <person name="Copeland A."/>
            <person name="Lapidus A."/>
            <person name="Glavina del Rio T."/>
            <person name="Dalin E."/>
            <person name="Tice H."/>
            <person name="Bruce D."/>
            <person name="Goodwin L."/>
            <person name="Pitluck S."/>
            <person name="Peters L."/>
            <person name="Mikhailova N."/>
            <person name="Teshima H."/>
            <person name="Kyrpides N."/>
            <person name="Mavromatis K."/>
            <person name="Ivanova N."/>
            <person name="Markowitz V."/>
            <person name="Cheng J.-F."/>
            <person name="Hugenholtz P."/>
            <person name="Woyke T."/>
            <person name="Wu D."/>
            <person name="Spring S."/>
            <person name="Brambilla E.-M."/>
            <person name="Klenk H.-P."/>
            <person name="Eisen J.A."/>
        </authorList>
    </citation>
    <scope>NUCLEOTIDE SEQUENCE [LARGE SCALE GENOMIC DNA]</scope>
    <source>
        <strain evidence="1 2">DSM 12556</strain>
    </source>
</reference>
<dbReference type="CDD" id="cd00332">
    <property type="entry name" value="PAL-HAL"/>
    <property type="match status" value="1"/>
</dbReference>
<name>H0UQM1_9BACT</name>
<dbReference type="InterPro" id="IPR001106">
    <property type="entry name" value="Aromatic_Lyase"/>
</dbReference>
<dbReference type="Gene3D" id="1.20.200.10">
    <property type="entry name" value="Fumarase/aspartase (Central domain)"/>
    <property type="match status" value="1"/>
</dbReference>
<protein>
    <submittedName>
        <fullName evidence="1">Histidine ammonia-lyase</fullName>
    </submittedName>
</protein>
<accession>H0UQM1</accession>
<dbReference type="Pfam" id="PF00221">
    <property type="entry name" value="Lyase_aromatic"/>
    <property type="match status" value="1"/>
</dbReference>
<dbReference type="Proteomes" id="UP000005730">
    <property type="component" value="Chromosome"/>
</dbReference>
<proteinExistence type="predicted"/>
<dbReference type="InterPro" id="IPR024083">
    <property type="entry name" value="Fumarase/histidase_N"/>
</dbReference>
<dbReference type="STRING" id="926567.TheveDRAFT_1667"/>
<dbReference type="PANTHER" id="PTHR10362">
    <property type="entry name" value="HISTIDINE AMMONIA-LYASE"/>
    <property type="match status" value="1"/>
</dbReference>
<gene>
    <name evidence="1" type="ORF">TheveDRAFT_1667</name>
</gene>
<keyword evidence="2" id="KW-1185">Reference proteome</keyword>
<evidence type="ECO:0000313" key="2">
    <source>
        <dbReference type="Proteomes" id="UP000005730"/>
    </source>
</evidence>